<accession>A0A6F9DXF5</accession>
<dbReference type="SMART" id="SM00357">
    <property type="entry name" value="CSP"/>
    <property type="match status" value="1"/>
</dbReference>
<dbReference type="Gene3D" id="2.40.50.140">
    <property type="entry name" value="Nucleic acid-binding proteins"/>
    <property type="match status" value="1"/>
</dbReference>
<dbReference type="EMBL" id="LR791957">
    <property type="protein sequence ID" value="CAB3267819.1"/>
    <property type="molecule type" value="mRNA"/>
</dbReference>
<feature type="compositionally biased region" description="Basic and acidic residues" evidence="1">
    <location>
        <begin position="127"/>
        <end position="147"/>
    </location>
</feature>
<dbReference type="InterPro" id="IPR011129">
    <property type="entry name" value="CSD"/>
</dbReference>
<dbReference type="InterPro" id="IPR050181">
    <property type="entry name" value="Cold_shock_domain"/>
</dbReference>
<feature type="domain" description="CSD" evidence="2">
    <location>
        <begin position="27"/>
        <end position="97"/>
    </location>
</feature>
<feature type="compositionally biased region" description="Low complexity" evidence="1">
    <location>
        <begin position="253"/>
        <end position="264"/>
    </location>
</feature>
<feature type="compositionally biased region" description="Polar residues" evidence="1">
    <location>
        <begin position="299"/>
        <end position="312"/>
    </location>
</feature>
<gene>
    <name evidence="3" type="primary">Ybx3</name>
</gene>
<dbReference type="AlphaFoldDB" id="A0A6F9DXF5"/>
<dbReference type="InterPro" id="IPR012340">
    <property type="entry name" value="NA-bd_OB-fold"/>
</dbReference>
<proteinExistence type="evidence at transcript level"/>
<name>A0A6F9DXF5_9ASCI</name>
<feature type="compositionally biased region" description="Basic residues" evidence="1">
    <location>
        <begin position="273"/>
        <end position="288"/>
    </location>
</feature>
<evidence type="ECO:0000256" key="1">
    <source>
        <dbReference type="SAM" id="MobiDB-lite"/>
    </source>
</evidence>
<protein>
    <submittedName>
        <fullName evidence="3">Y-box protein 1/2/3</fullName>
    </submittedName>
</protein>
<evidence type="ECO:0000259" key="2">
    <source>
        <dbReference type="PROSITE" id="PS51857"/>
    </source>
</evidence>
<dbReference type="SUPFAM" id="SSF50249">
    <property type="entry name" value="Nucleic acid-binding proteins"/>
    <property type="match status" value="1"/>
</dbReference>
<dbReference type="InterPro" id="IPR002059">
    <property type="entry name" value="CSP_DNA-bd"/>
</dbReference>
<dbReference type="PANTHER" id="PTHR11544">
    <property type="entry name" value="COLD SHOCK DOMAIN CONTAINING PROTEINS"/>
    <property type="match status" value="1"/>
</dbReference>
<feature type="compositionally biased region" description="Basic residues" evidence="1">
    <location>
        <begin position="113"/>
        <end position="126"/>
    </location>
</feature>
<dbReference type="Pfam" id="PF00313">
    <property type="entry name" value="CSD"/>
    <property type="match status" value="1"/>
</dbReference>
<dbReference type="PRINTS" id="PR00050">
    <property type="entry name" value="COLDSHOCK"/>
</dbReference>
<dbReference type="PROSITE" id="PS51857">
    <property type="entry name" value="CSD_2"/>
    <property type="match status" value="1"/>
</dbReference>
<feature type="region of interest" description="Disordered" evidence="1">
    <location>
        <begin position="90"/>
        <end position="312"/>
    </location>
</feature>
<reference evidence="3" key="1">
    <citation type="submission" date="2020-04" db="EMBL/GenBank/DDBJ databases">
        <authorList>
            <person name="Neveu A P."/>
        </authorList>
    </citation>
    <scope>NUCLEOTIDE SEQUENCE</scope>
    <source>
        <tissue evidence="3">Whole embryo</tissue>
    </source>
</reference>
<feature type="compositionally biased region" description="Basic residues" evidence="1">
    <location>
        <begin position="232"/>
        <end position="244"/>
    </location>
</feature>
<dbReference type="FunFam" id="2.40.50.140:FF:000274">
    <property type="entry name" value="Mitochondrial RNA binding protein"/>
    <property type="match status" value="1"/>
</dbReference>
<organism evidence="3">
    <name type="scientific">Phallusia mammillata</name>
    <dbReference type="NCBI Taxonomy" id="59560"/>
    <lineage>
        <taxon>Eukaryota</taxon>
        <taxon>Metazoa</taxon>
        <taxon>Chordata</taxon>
        <taxon>Tunicata</taxon>
        <taxon>Ascidiacea</taxon>
        <taxon>Phlebobranchia</taxon>
        <taxon>Ascidiidae</taxon>
        <taxon>Phallusia</taxon>
    </lineage>
</organism>
<dbReference type="GO" id="GO:0003676">
    <property type="term" value="F:nucleic acid binding"/>
    <property type="evidence" value="ECO:0007669"/>
    <property type="project" value="InterPro"/>
</dbReference>
<feature type="compositionally biased region" description="Basic and acidic residues" evidence="1">
    <location>
        <begin position="186"/>
        <end position="199"/>
    </location>
</feature>
<dbReference type="CDD" id="cd04458">
    <property type="entry name" value="CSP_CDS"/>
    <property type="match status" value="1"/>
</dbReference>
<evidence type="ECO:0000313" key="3">
    <source>
        <dbReference type="EMBL" id="CAB3267819.1"/>
    </source>
</evidence>
<sequence length="312" mass="35756">MSESTNQPDQTTEDQPVKAEKKVLAMHCTGVVKWFNVRNGYGFVNRDDNKEDVFIHQTAIIKNNPKKYLRSVGDGEAVEFDVVEGEKGLPEAANVTGPGGEPVKGSKFAADRRRYKRWQPRGRKPRSREEGTDGELHEDEGQHDDAPPPRQNQRPRRYYYRRPPPPWYRRGPRRQKQSEGEEQEGGEERPPNDEGESKPRQRRRPRAPRNQQENGEVVENGVDQNNEDKRPAPRRQRRFPRRKGPPRDSQPVENGEAPAAAPEENGGEGEKRPQRRRNPRYRGPRKPRPAAGEQKQEADQPNTSPAPAVEQN</sequence>